<dbReference type="Gene3D" id="3.30.450.20">
    <property type="entry name" value="PAS domain"/>
    <property type="match status" value="2"/>
</dbReference>
<dbReference type="PANTHER" id="PTHR32089:SF112">
    <property type="entry name" value="LYSOZYME-LIKE PROTEIN-RELATED"/>
    <property type="match status" value="1"/>
</dbReference>
<dbReference type="PROSITE" id="PS50885">
    <property type="entry name" value="HAMP"/>
    <property type="match status" value="1"/>
</dbReference>
<evidence type="ECO:0000256" key="8">
    <source>
        <dbReference type="SAM" id="Phobius"/>
    </source>
</evidence>
<dbReference type="InterPro" id="IPR003660">
    <property type="entry name" value="HAMP_dom"/>
</dbReference>
<evidence type="ECO:0000256" key="2">
    <source>
        <dbReference type="ARBA" id="ARBA00022475"/>
    </source>
</evidence>
<dbReference type="AlphaFoldDB" id="A0A1N6SF51"/>
<dbReference type="SUPFAM" id="SSF58104">
    <property type="entry name" value="Methyl-accepting chemotaxis protein (MCP) signaling domain"/>
    <property type="match status" value="1"/>
</dbReference>
<keyword evidence="7" id="KW-0175">Coiled coil</keyword>
<dbReference type="CDD" id="cd06225">
    <property type="entry name" value="HAMP"/>
    <property type="match status" value="1"/>
</dbReference>
<dbReference type="Pfam" id="PF22673">
    <property type="entry name" value="MCP-like_PDC_1"/>
    <property type="match status" value="1"/>
</dbReference>
<evidence type="ECO:0000313" key="12">
    <source>
        <dbReference type="EMBL" id="SIQ39748.1"/>
    </source>
</evidence>
<dbReference type="InterPro" id="IPR004089">
    <property type="entry name" value="MCPsignal_dom"/>
</dbReference>
<dbReference type="RefSeq" id="WP_045849696.1">
    <property type="nucleotide sequence ID" value="NZ_FTLX01000002.1"/>
</dbReference>
<evidence type="ECO:0000313" key="13">
    <source>
        <dbReference type="Proteomes" id="UP000186385"/>
    </source>
</evidence>
<comment type="similarity">
    <text evidence="5">Belongs to the methyl-accepting chemotaxis (MCP) protein family.</text>
</comment>
<evidence type="ECO:0000259" key="9">
    <source>
        <dbReference type="PROSITE" id="PS50111"/>
    </source>
</evidence>
<reference evidence="14" key="2">
    <citation type="submission" date="2017-03" db="EMBL/GenBank/DDBJ databases">
        <title>Bacillus sp. V-88(T) DSM27956, whole genome shotgun sequencing project.</title>
        <authorList>
            <person name="Dastager S.G."/>
            <person name="Neurgaonkar P.S."/>
            <person name="Dharne M.S."/>
        </authorList>
    </citation>
    <scope>NUCLEOTIDE SEQUENCE [LARGE SCALE GENOMIC DNA]</scope>
    <source>
        <strain evidence="14">DSM 25145</strain>
    </source>
</reference>
<dbReference type="Proteomes" id="UP000186385">
    <property type="component" value="Unassembled WGS sequence"/>
</dbReference>
<feature type="transmembrane region" description="Helical" evidence="8">
    <location>
        <begin position="316"/>
        <end position="339"/>
    </location>
</feature>
<sequence length="698" mass="76395">MKKTKSIAWRLSALIIGLFLLLFAIYAVITNVMLYNKSLEDSEGYAVRAAQLSASKISDRVDETAEMLRTTKTALESLHVADRLTAEDTLRLIQGNLTENEHLFGVAAVLESGEAVIGEATDRALLDEDQRFVPYVYKNESGLATETLTGYEEEGGDWYQIPKTELRPILTEPYEYESGGQTVLMSTLAVPLLDDSGAFIGVLTADFSIDFMAELAAESAPADGFDRIITEEGIIVADSIDPKQIGNNIADSRDWGSIKPEIDKGQEWTLYADSQLLGESSFNVFAPVLVEGIDETWSVQTVIPKSSILETFNQTLLFTIIAAIVMILIMTLATVLFIHRQLKPLALLRSSIETAATGDLTEKIDEKRLRHDEIGAVAFAFNNMLDRVSDTVRTVRSSTGHLNESSNHVHQIFEEVVASSNEVSVAVDEIAQGASKQSEDTEDTGNQMAHLSDRIDALSELSEQMNELSQQAGERAQGGMVQVEQLRERNTAANEMNSRVKDQMQGLAKKIGEIEAVIESIHGITAQTNLLALNASIEAARAGEHGKGFAVVAEEVRKLAEQSRRETEVIQKTVRDILQASTQTSVVVEENLSLMEGQNESVSDTQSAFEMQAEIAGRITETVQELTEKLGEMVGQKEQALLSIQSVSAISEETAASAEQVSASAAEQQNELQRVAEATENMNRIAGELQQAVDRFRV</sequence>
<dbReference type="Proteomes" id="UP000215545">
    <property type="component" value="Unassembled WGS sequence"/>
</dbReference>
<keyword evidence="8" id="KW-0812">Transmembrane</keyword>
<name>A0A1N6SF51_9BACI</name>
<keyword evidence="8" id="KW-1133">Transmembrane helix</keyword>
<evidence type="ECO:0000256" key="6">
    <source>
        <dbReference type="PROSITE-ProRule" id="PRU00284"/>
    </source>
</evidence>
<dbReference type="PROSITE" id="PS50111">
    <property type="entry name" value="CHEMOTAXIS_TRANSDUC_2"/>
    <property type="match status" value="1"/>
</dbReference>
<dbReference type="GO" id="GO:0005886">
    <property type="term" value="C:plasma membrane"/>
    <property type="evidence" value="ECO:0007669"/>
    <property type="project" value="UniProtKB-SubCell"/>
</dbReference>
<dbReference type="EMBL" id="MWSK01000002">
    <property type="protein sequence ID" value="OXS79310.1"/>
    <property type="molecule type" value="Genomic_DNA"/>
</dbReference>
<evidence type="ECO:0000256" key="4">
    <source>
        <dbReference type="ARBA" id="ARBA00023224"/>
    </source>
</evidence>
<evidence type="ECO:0000313" key="14">
    <source>
        <dbReference type="Proteomes" id="UP000215545"/>
    </source>
</evidence>
<evidence type="ECO:0000256" key="5">
    <source>
        <dbReference type="ARBA" id="ARBA00029447"/>
    </source>
</evidence>
<dbReference type="STRING" id="1017273.SAMN05443094_102412"/>
<dbReference type="CDD" id="cd12913">
    <property type="entry name" value="PDC1_MCP_like"/>
    <property type="match status" value="1"/>
</dbReference>
<feature type="coiled-coil region" evidence="7">
    <location>
        <begin position="448"/>
        <end position="503"/>
    </location>
</feature>
<evidence type="ECO:0000256" key="1">
    <source>
        <dbReference type="ARBA" id="ARBA00004236"/>
    </source>
</evidence>
<comment type="subcellular location">
    <subcellularLocation>
        <location evidence="1">Cell membrane</location>
    </subcellularLocation>
</comment>
<proteinExistence type="inferred from homology"/>
<protein>
    <submittedName>
        <fullName evidence="11">Methyl-accepting chemotaxis protein</fullName>
    </submittedName>
    <submittedName>
        <fullName evidence="12">Methyl-accepting chemotaxis sensory transducer with Cache sensor</fullName>
    </submittedName>
</protein>
<dbReference type="Pfam" id="PF00672">
    <property type="entry name" value="HAMP"/>
    <property type="match status" value="1"/>
</dbReference>
<accession>A0A1N6SF51</accession>
<keyword evidence="2" id="KW-1003">Cell membrane</keyword>
<feature type="coiled-coil region" evidence="7">
    <location>
        <begin position="658"/>
        <end position="695"/>
    </location>
</feature>
<keyword evidence="14" id="KW-1185">Reference proteome</keyword>
<dbReference type="GO" id="GO:0007165">
    <property type="term" value="P:signal transduction"/>
    <property type="evidence" value="ECO:0007669"/>
    <property type="project" value="UniProtKB-KW"/>
</dbReference>
<keyword evidence="4 6" id="KW-0807">Transducer</keyword>
<dbReference type="EMBL" id="FTLX01000002">
    <property type="protein sequence ID" value="SIQ39748.1"/>
    <property type="molecule type" value="Genomic_DNA"/>
</dbReference>
<feature type="domain" description="Methyl-accepting transducer" evidence="9">
    <location>
        <begin position="412"/>
        <end position="669"/>
    </location>
</feature>
<organism evidence="12 13">
    <name type="scientific">Domibacillus enclensis</name>
    <dbReference type="NCBI Taxonomy" id="1017273"/>
    <lineage>
        <taxon>Bacteria</taxon>
        <taxon>Bacillati</taxon>
        <taxon>Bacillota</taxon>
        <taxon>Bacilli</taxon>
        <taxon>Bacillales</taxon>
        <taxon>Bacillaceae</taxon>
        <taxon>Domibacillus</taxon>
    </lineage>
</organism>
<evidence type="ECO:0000256" key="7">
    <source>
        <dbReference type="SAM" id="Coils"/>
    </source>
</evidence>
<reference evidence="11" key="3">
    <citation type="submission" date="2017-03" db="EMBL/GenBank/DDBJ databases">
        <authorList>
            <person name="Dastager S.G."/>
            <person name="Neurgaonkar P.S."/>
            <person name="Dharne M.S."/>
        </authorList>
    </citation>
    <scope>NUCLEOTIDE SEQUENCE</scope>
    <source>
        <strain evidence="11">DSM 25145</strain>
    </source>
</reference>
<dbReference type="SMART" id="SM00304">
    <property type="entry name" value="HAMP"/>
    <property type="match status" value="2"/>
</dbReference>
<evidence type="ECO:0000313" key="11">
    <source>
        <dbReference type="EMBL" id="OXS79310.1"/>
    </source>
</evidence>
<evidence type="ECO:0000256" key="3">
    <source>
        <dbReference type="ARBA" id="ARBA00023136"/>
    </source>
</evidence>
<feature type="domain" description="HAMP" evidence="10">
    <location>
        <begin position="339"/>
        <end position="393"/>
    </location>
</feature>
<dbReference type="Gene3D" id="1.10.287.950">
    <property type="entry name" value="Methyl-accepting chemotaxis protein"/>
    <property type="match status" value="1"/>
</dbReference>
<evidence type="ECO:0000259" key="10">
    <source>
        <dbReference type="PROSITE" id="PS50885"/>
    </source>
</evidence>
<dbReference type="Pfam" id="PF00015">
    <property type="entry name" value="MCPsignal"/>
    <property type="match status" value="1"/>
</dbReference>
<dbReference type="OrthoDB" id="9762005at2"/>
<reference evidence="12 13" key="1">
    <citation type="submission" date="2017-01" db="EMBL/GenBank/DDBJ databases">
        <authorList>
            <person name="Mah S.A."/>
            <person name="Swanson W.J."/>
            <person name="Moy G.W."/>
            <person name="Vacquier V.D."/>
        </authorList>
    </citation>
    <scope>NUCLEOTIDE SEQUENCE [LARGE SCALE GENOMIC DNA]</scope>
    <source>
        <strain evidence="12 13">NIO-1016</strain>
    </source>
</reference>
<keyword evidence="3 8" id="KW-0472">Membrane</keyword>
<gene>
    <name evidence="11" type="ORF">B1B05_05940</name>
    <name evidence="12" type="ORF">SAMN05443094_102412</name>
</gene>
<dbReference type="SMART" id="SM00283">
    <property type="entry name" value="MA"/>
    <property type="match status" value="1"/>
</dbReference>
<dbReference type="PANTHER" id="PTHR32089">
    <property type="entry name" value="METHYL-ACCEPTING CHEMOTAXIS PROTEIN MCPB"/>
    <property type="match status" value="1"/>
</dbReference>